<evidence type="ECO:0008006" key="7">
    <source>
        <dbReference type="Google" id="ProtNLM"/>
    </source>
</evidence>
<dbReference type="OrthoDB" id="10022113at2759"/>
<dbReference type="Proteomes" id="UP000663832">
    <property type="component" value="Unassembled WGS sequence"/>
</dbReference>
<keyword evidence="1" id="KW-0732">Signal</keyword>
<evidence type="ECO:0000256" key="3">
    <source>
        <dbReference type="SAM" id="Phobius"/>
    </source>
</evidence>
<gene>
    <name evidence="5" type="ORF">BJG266_LOCUS18600</name>
    <name evidence="4" type="ORF">QVE165_LOCUS13853</name>
</gene>
<feature type="transmembrane region" description="Helical" evidence="3">
    <location>
        <begin position="49"/>
        <end position="72"/>
    </location>
</feature>
<organism evidence="4 6">
    <name type="scientific">Adineta steineri</name>
    <dbReference type="NCBI Taxonomy" id="433720"/>
    <lineage>
        <taxon>Eukaryota</taxon>
        <taxon>Metazoa</taxon>
        <taxon>Spiralia</taxon>
        <taxon>Gnathifera</taxon>
        <taxon>Rotifera</taxon>
        <taxon>Eurotatoria</taxon>
        <taxon>Bdelloidea</taxon>
        <taxon>Adinetida</taxon>
        <taxon>Adinetidae</taxon>
        <taxon>Adineta</taxon>
    </lineage>
</organism>
<feature type="region of interest" description="Disordered" evidence="2">
    <location>
        <begin position="1"/>
        <end position="28"/>
    </location>
</feature>
<keyword evidence="6" id="KW-1185">Reference proteome</keyword>
<dbReference type="Gene3D" id="2.30.30.100">
    <property type="match status" value="3"/>
</dbReference>
<evidence type="ECO:0000256" key="2">
    <source>
        <dbReference type="SAM" id="MobiDB-lite"/>
    </source>
</evidence>
<dbReference type="PANTHER" id="PTHR46580">
    <property type="entry name" value="SENSOR KINASE-RELATED"/>
    <property type="match status" value="1"/>
</dbReference>
<keyword evidence="3" id="KW-1133">Transmembrane helix</keyword>
<sequence>MDIELRSISDSSNEQSRDNQLKISSNHNHNQRKNVENKIFWKKTSTKDVFRFILFTFIVIIIGVLIVCLTSPKLNSICELSLKQINKSSIIYSSKPSSVAIGDLNNDNQLDIVIANSGTHTIGIFLSNNDDFLFSNQIIYSTGDQSYPRSILLNHFNNDNFLDIAVANFGQNNIAIFLGYGNGTFRNENIFSTDSSRPLFLSAADINNDNKIDLIVVNYGSDSIGILLGRGDGSFQSSINYFTGYDSYPYSLGIADFNNDKKLDIAICNYGTSNIEIIFGYGNGTFTKQKIYSTGLHSNPSSISIADFNNDQQLDVVVTNSANSNIGIFYGYSNGTFTNQIIYSTGLNSYPNNINVAHFNNDNQLDLIVVDSINDKIYILPGDENGTFPLVTIYDGISKSYPIFVAINDFDNDNQSDIVVANYNTNNILLLNKYSNKPSATSTNYFLGQNSLPSSIVIYDFNQDTYLDMIVNNINDNNIVLLTNEGDGIFNIDSTYSTGYNSSPQFILLADLNKDKQIDIVTANLGSDSIGVLLGQTNGLFANVTIYSTGINSNPSSLAIGDINNDNQLDIVTFNSNNGNLIILLAFQNGTFNNAITYSTGILAIGYSITMADVNNDKQLDIIITYFYYEGLSIHFGIGNGSFEMGIFYSTGDGSYPYSSTLADFNNDNQLDIVTCSTYTSTIVILFGSTNGTFTNLTFYSTGINTLPYSVIVIYFNDDKYYDLAITDQGNNQIIIFFGFNNGTFELARNFHTGSGSLPLGIAFDRFIENSNQSQLVVTYSGSGNIGILSEYSIALFENEITYLTGSASYPYSVSINDLNNDQQFDIVIANSGTDNLGIYFNLGNNTFGKEILYSTGINSHPEYILTVDINKDNYIDIISVNSLNDTITLFMGDENTSFQIQKIYSTGLNSYPTGITFADFNNDNRLDLVLTNKNTNNIGLLIGYDYASFYNQITYSNINALGPWGIRVADFNHDNYLDIIISFSLTNNIGILLGNNNGTFMDLFLFSTRDNSIPRAILTADFNNDNHSDILVVNFGLSNIAIYLGYGNGSFANTSYFSTENSSNYYGRDVGDFNHDNYLDLVLTNINSHTLNILYGYGNGSFTSMITYYTGDNSYPWGVAVNDLNGDNHQDIVCANYGTSNIGIFFGSENGSFSNQITYSLTSQSNPTCVSLGDFNNDNYFDIVVTNYNSNSIGIFLGYGNGSFADVVIYSTGDGSSPRCLSINDFNNDNRLDIVVTNFGSDSIVILFGVGDGSFLLGISYSTGIGSGPTELALGDFNKDNQLDIALSNQLSNEIGIFIRYSSEPFASLTTFSTGDQSQPQSVAIGDFNNDNYSDIVVANYGTSNIGIFLGYGNGFFNSMISYSTGINSSPYCVVTSHLNNDTNLDIVVSNSQTDNIMIFIGIGNGEFSISKIYSTGDRSRPSTISINDFNNDSILDIIIANSGTNNLLFLYGQGNGIFTNETFYPLGYQYTPYGISVKDLNHDNSLDIVIACYNTDHFEILIKTC</sequence>
<protein>
    <recommendedName>
        <fullName evidence="7">FG-GAP repeat protein</fullName>
    </recommendedName>
</protein>
<evidence type="ECO:0000256" key="1">
    <source>
        <dbReference type="ARBA" id="ARBA00022729"/>
    </source>
</evidence>
<dbReference type="Pfam" id="PF13517">
    <property type="entry name" value="FG-GAP_3"/>
    <property type="match status" value="11"/>
</dbReference>
<keyword evidence="3" id="KW-0812">Transmembrane</keyword>
<dbReference type="Gene3D" id="2.130.10.130">
    <property type="entry name" value="Integrin alpha, N-terminal"/>
    <property type="match status" value="6"/>
</dbReference>
<evidence type="ECO:0000313" key="5">
    <source>
        <dbReference type="EMBL" id="CAF1050751.1"/>
    </source>
</evidence>
<name>A0A814F6C7_9BILA</name>
<dbReference type="EMBL" id="CAJNOM010000072">
    <property type="protein sequence ID" value="CAF0980843.1"/>
    <property type="molecule type" value="Genomic_DNA"/>
</dbReference>
<keyword evidence="3" id="KW-0472">Membrane</keyword>
<evidence type="ECO:0000313" key="6">
    <source>
        <dbReference type="Proteomes" id="UP000663832"/>
    </source>
</evidence>
<dbReference type="SUPFAM" id="SSF69318">
    <property type="entry name" value="Integrin alpha N-terminal domain"/>
    <property type="match status" value="5"/>
</dbReference>
<reference evidence="4" key="1">
    <citation type="submission" date="2021-02" db="EMBL/GenBank/DDBJ databases">
        <authorList>
            <person name="Nowell W R."/>
        </authorList>
    </citation>
    <scope>NUCLEOTIDE SEQUENCE</scope>
</reference>
<accession>A0A814F6C7</accession>
<dbReference type="PANTHER" id="PTHR46580:SF4">
    <property type="entry name" value="ATP_GTP-BINDING PROTEIN"/>
    <property type="match status" value="1"/>
</dbReference>
<dbReference type="InterPro" id="IPR028994">
    <property type="entry name" value="Integrin_alpha_N"/>
</dbReference>
<comment type="caution">
    <text evidence="4">The sequence shown here is derived from an EMBL/GenBank/DDBJ whole genome shotgun (WGS) entry which is preliminary data.</text>
</comment>
<dbReference type="EMBL" id="CAJNOI010000096">
    <property type="protein sequence ID" value="CAF1050751.1"/>
    <property type="molecule type" value="Genomic_DNA"/>
</dbReference>
<proteinExistence type="predicted"/>
<dbReference type="InterPro" id="IPR013517">
    <property type="entry name" value="FG-GAP"/>
</dbReference>
<dbReference type="Proteomes" id="UP000663877">
    <property type="component" value="Unassembled WGS sequence"/>
</dbReference>
<evidence type="ECO:0000313" key="4">
    <source>
        <dbReference type="EMBL" id="CAF0980843.1"/>
    </source>
</evidence>